<evidence type="ECO:0000256" key="6">
    <source>
        <dbReference type="ARBA" id="ARBA00023034"/>
    </source>
</evidence>
<evidence type="ECO:0000256" key="9">
    <source>
        <dbReference type="RuleBase" id="RU364020"/>
    </source>
</evidence>
<keyword evidence="7" id="KW-0472">Membrane</keyword>
<comment type="similarity">
    <text evidence="2 9">Belongs to the sulfotransferase 2 family.</text>
</comment>
<evidence type="ECO:0000256" key="2">
    <source>
        <dbReference type="ARBA" id="ARBA00006339"/>
    </source>
</evidence>
<dbReference type="GO" id="GO:0016051">
    <property type="term" value="P:carbohydrate biosynthetic process"/>
    <property type="evidence" value="ECO:0007669"/>
    <property type="project" value="InterPro"/>
</dbReference>
<dbReference type="EMBL" id="CAIIXF020000008">
    <property type="protein sequence ID" value="CAH1792127.1"/>
    <property type="molecule type" value="Genomic_DNA"/>
</dbReference>
<evidence type="ECO:0000256" key="8">
    <source>
        <dbReference type="ARBA" id="ARBA00023180"/>
    </source>
</evidence>
<keyword evidence="9" id="KW-0735">Signal-anchor</keyword>
<evidence type="ECO:0000256" key="7">
    <source>
        <dbReference type="ARBA" id="ARBA00023136"/>
    </source>
</evidence>
<comment type="caution">
    <text evidence="10">The sequence shown here is derived from an EMBL/GenBank/DDBJ whole genome shotgun (WGS) entry which is preliminary data.</text>
</comment>
<protein>
    <recommendedName>
        <fullName evidence="9">Carbohydrate sulfotransferase</fullName>
        <ecNumber evidence="9">2.8.2.-</ecNumber>
    </recommendedName>
</protein>
<name>A0A8J1U0U1_OWEFU</name>
<keyword evidence="6 9" id="KW-0333">Golgi apparatus</keyword>
<dbReference type="PANTHER" id="PTHR12137:SF54">
    <property type="entry name" value="CARBOHYDRATE SULFOTRANSFERASE"/>
    <property type="match status" value="1"/>
</dbReference>
<dbReference type="Proteomes" id="UP000749559">
    <property type="component" value="Unassembled WGS sequence"/>
</dbReference>
<keyword evidence="8 9" id="KW-0325">Glycoprotein</keyword>
<dbReference type="InterPro" id="IPR018011">
    <property type="entry name" value="Carb_sulfotrans_8-10"/>
</dbReference>
<keyword evidence="5" id="KW-1133">Transmembrane helix</keyword>
<dbReference type="Pfam" id="PF03567">
    <property type="entry name" value="Sulfotransfer_2"/>
    <property type="match status" value="1"/>
</dbReference>
<dbReference type="OrthoDB" id="2019940at2759"/>
<keyword evidence="4" id="KW-0812">Transmembrane</keyword>
<dbReference type="GO" id="GO:0000139">
    <property type="term" value="C:Golgi membrane"/>
    <property type="evidence" value="ECO:0007669"/>
    <property type="project" value="UniProtKB-SubCell"/>
</dbReference>
<keyword evidence="11" id="KW-1185">Reference proteome</keyword>
<dbReference type="AlphaFoldDB" id="A0A8J1U0U1"/>
<organism evidence="10 11">
    <name type="scientific">Owenia fusiformis</name>
    <name type="common">Polychaete worm</name>
    <dbReference type="NCBI Taxonomy" id="6347"/>
    <lineage>
        <taxon>Eukaryota</taxon>
        <taxon>Metazoa</taxon>
        <taxon>Spiralia</taxon>
        <taxon>Lophotrochozoa</taxon>
        <taxon>Annelida</taxon>
        <taxon>Polychaeta</taxon>
        <taxon>Sedentaria</taxon>
        <taxon>Canalipalpata</taxon>
        <taxon>Sabellida</taxon>
        <taxon>Oweniida</taxon>
        <taxon>Oweniidae</taxon>
        <taxon>Owenia</taxon>
    </lineage>
</organism>
<evidence type="ECO:0000313" key="11">
    <source>
        <dbReference type="Proteomes" id="UP000749559"/>
    </source>
</evidence>
<evidence type="ECO:0000313" key="10">
    <source>
        <dbReference type="EMBL" id="CAH1792127.1"/>
    </source>
</evidence>
<accession>A0A8J1U0U1</accession>
<comment type="subcellular location">
    <subcellularLocation>
        <location evidence="1 9">Golgi apparatus membrane</location>
        <topology evidence="1 9">Single-pass type II membrane protein</topology>
    </subcellularLocation>
</comment>
<keyword evidence="3 9" id="KW-0808">Transferase</keyword>
<sequence length="356" mass="41519">MMKFSAATTRKMKMLMRLAKRSLIWISLIGLAFFISTIIHQLSGANKLPSTSSITLKQPDRASIHQDTPKKSLDLPVIIKPKISKEDYQAAEDDMKYRKSHVEDTCKRLGKTGGQLSAVTLKHIVVDDKYKYLYCYIPKVASGSWLRLLLPLTYPNISIAQSDIQHREQVRKLSDYSPEERLFRLYNYLKFTFVRNPYERFQSAFANKFTEPKIESIRKSIGPTILRRYRKNPTEESLKTGEWVQFHEFVQYLIDPRTKSFNEHWDRFTSLCDPCNVNYDIIGKYETIVRDGNYMLSRINASATFTYKPYKSAQTTFKVKKAYGKVSPADFRSLGDTFQDDFDIFEYDKTRLTNTL</sequence>
<dbReference type="EC" id="2.8.2.-" evidence="9"/>
<dbReference type="GO" id="GO:0008146">
    <property type="term" value="F:sulfotransferase activity"/>
    <property type="evidence" value="ECO:0007669"/>
    <property type="project" value="InterPro"/>
</dbReference>
<keyword evidence="9" id="KW-0119">Carbohydrate metabolism</keyword>
<gene>
    <name evidence="10" type="ORF">OFUS_LOCUS17143</name>
</gene>
<reference evidence="10" key="1">
    <citation type="submission" date="2022-03" db="EMBL/GenBank/DDBJ databases">
        <authorList>
            <person name="Martin C."/>
        </authorList>
    </citation>
    <scope>NUCLEOTIDE SEQUENCE</scope>
</reference>
<proteinExistence type="inferred from homology"/>
<evidence type="ECO:0000256" key="4">
    <source>
        <dbReference type="ARBA" id="ARBA00022692"/>
    </source>
</evidence>
<evidence type="ECO:0000256" key="3">
    <source>
        <dbReference type="ARBA" id="ARBA00022679"/>
    </source>
</evidence>
<dbReference type="InterPro" id="IPR005331">
    <property type="entry name" value="Sulfotransferase"/>
</dbReference>
<dbReference type="PANTHER" id="PTHR12137">
    <property type="entry name" value="CARBOHYDRATE SULFOTRANSFERASE"/>
    <property type="match status" value="1"/>
</dbReference>
<evidence type="ECO:0000256" key="5">
    <source>
        <dbReference type="ARBA" id="ARBA00022989"/>
    </source>
</evidence>
<evidence type="ECO:0000256" key="1">
    <source>
        <dbReference type="ARBA" id="ARBA00004323"/>
    </source>
</evidence>